<protein>
    <submittedName>
        <fullName evidence="2">Uncharacterized protein</fullName>
    </submittedName>
</protein>
<accession>A0A014QFA2</accession>
<dbReference type="PATRIC" id="fig|1457173.3.peg.8"/>
<sequence>MWQTVTMAKEHTPTKAKTGTIRAGGRVSVQTAENTQKSDVVARSFEKKMAAARKASVNSHLGFVVPKLTGQEALHFMRSVGGFALSHTDKTSKLKR</sequence>
<reference evidence="2 3" key="1">
    <citation type="submission" date="2014-01" db="EMBL/GenBank/DDBJ databases">
        <title>Interspecies Systems Biology Uncovers Metabolites Affecting C. elegans Gene Expression and Life History Traits.</title>
        <authorList>
            <person name="Watson E."/>
            <person name="Macneil L.T."/>
            <person name="Ritter A.D."/>
            <person name="Yilmaz L.S."/>
            <person name="Rosebrock A.P."/>
            <person name="Caudy A.A."/>
            <person name="Walhout A.J."/>
        </authorList>
    </citation>
    <scope>NUCLEOTIDE SEQUENCE [LARGE SCALE GENOMIC DNA]</scope>
    <source>
        <strain evidence="2 3">DA1877</strain>
    </source>
</reference>
<comment type="caution">
    <text evidence="2">The sequence shown here is derived from an EMBL/GenBank/DDBJ whole genome shotgun (WGS) entry which is preliminary data.</text>
</comment>
<dbReference type="Proteomes" id="UP000020766">
    <property type="component" value="Unassembled WGS sequence"/>
</dbReference>
<proteinExistence type="predicted"/>
<dbReference type="EMBL" id="JBOK01000001">
    <property type="protein sequence ID" value="EXU81942.1"/>
    <property type="molecule type" value="Genomic_DNA"/>
</dbReference>
<dbReference type="AlphaFoldDB" id="A0A014QFA2"/>
<evidence type="ECO:0000313" key="3">
    <source>
        <dbReference type="Proteomes" id="UP000020766"/>
    </source>
</evidence>
<feature type="region of interest" description="Disordered" evidence="1">
    <location>
        <begin position="1"/>
        <end position="20"/>
    </location>
</feature>
<gene>
    <name evidence="2" type="ORF">AX13_00050</name>
</gene>
<organism evidence="2 3">
    <name type="scientific">Comamonas aquatica DA1877</name>
    <dbReference type="NCBI Taxonomy" id="1457173"/>
    <lineage>
        <taxon>Bacteria</taxon>
        <taxon>Pseudomonadati</taxon>
        <taxon>Pseudomonadota</taxon>
        <taxon>Betaproteobacteria</taxon>
        <taxon>Burkholderiales</taxon>
        <taxon>Comamonadaceae</taxon>
        <taxon>Comamonas</taxon>
    </lineage>
</organism>
<keyword evidence="3" id="KW-1185">Reference proteome</keyword>
<evidence type="ECO:0000313" key="2">
    <source>
        <dbReference type="EMBL" id="EXU81942.1"/>
    </source>
</evidence>
<name>A0A014QFA2_9BURK</name>
<evidence type="ECO:0000256" key="1">
    <source>
        <dbReference type="SAM" id="MobiDB-lite"/>
    </source>
</evidence>